<dbReference type="AlphaFoldDB" id="A0A095VRA1"/>
<dbReference type="GO" id="GO:0003887">
    <property type="term" value="F:DNA-directed DNA polymerase activity"/>
    <property type="evidence" value="ECO:0007669"/>
    <property type="project" value="UniProtKB-KW"/>
</dbReference>
<comment type="caution">
    <text evidence="4">The sequence shown here is derived from an EMBL/GenBank/DDBJ whole genome shotgun (WGS) entry which is preliminary data.</text>
</comment>
<evidence type="ECO:0000256" key="2">
    <source>
        <dbReference type="ARBA" id="ARBA00022932"/>
    </source>
</evidence>
<dbReference type="HOGENOM" id="CLU_006229_4_3_6"/>
<keyword evidence="2" id="KW-0239">DNA-directed DNA polymerase</keyword>
<dbReference type="Gene3D" id="3.40.50.300">
    <property type="entry name" value="P-loop containing nucleotide triphosphate hydrolases"/>
    <property type="match status" value="1"/>
</dbReference>
<evidence type="ECO:0000313" key="4">
    <source>
        <dbReference type="EMBL" id="KGE03578.1"/>
    </source>
</evidence>
<gene>
    <name evidence="4" type="ORF">HRUBRA_01957</name>
</gene>
<evidence type="ECO:0000313" key="5">
    <source>
        <dbReference type="Proteomes" id="UP000029640"/>
    </source>
</evidence>
<proteinExistence type="predicted"/>
<dbReference type="GO" id="GO:0009360">
    <property type="term" value="C:DNA polymerase III complex"/>
    <property type="evidence" value="ECO:0007669"/>
    <property type="project" value="TreeGrafter"/>
</dbReference>
<comment type="catalytic activity">
    <reaction evidence="3">
        <text>DNA(n) + a 2'-deoxyribonucleoside 5'-triphosphate = DNA(n+1) + diphosphate</text>
        <dbReference type="Rhea" id="RHEA:22508"/>
        <dbReference type="Rhea" id="RHEA-COMP:17339"/>
        <dbReference type="Rhea" id="RHEA-COMP:17340"/>
        <dbReference type="ChEBI" id="CHEBI:33019"/>
        <dbReference type="ChEBI" id="CHEBI:61560"/>
        <dbReference type="ChEBI" id="CHEBI:173112"/>
        <dbReference type="EC" id="2.7.7.7"/>
    </reaction>
</comment>
<dbReference type="InterPro" id="IPR027417">
    <property type="entry name" value="P-loop_NTPase"/>
</dbReference>
<dbReference type="PANTHER" id="PTHR11669">
    <property type="entry name" value="REPLICATION FACTOR C / DNA POLYMERASE III GAMMA-TAU SUBUNIT"/>
    <property type="match status" value="1"/>
</dbReference>
<accession>A0A095VRA1</accession>
<dbReference type="NCBIfam" id="TIGR00678">
    <property type="entry name" value="holB"/>
    <property type="match status" value="1"/>
</dbReference>
<keyword evidence="4" id="KW-0548">Nucleotidyltransferase</keyword>
<dbReference type="RefSeq" id="WP_161787581.1">
    <property type="nucleotide sequence ID" value="NZ_KN234745.1"/>
</dbReference>
<dbReference type="PATRIC" id="fig|1265313.6.peg.1936"/>
<evidence type="ECO:0000256" key="3">
    <source>
        <dbReference type="ARBA" id="ARBA00049244"/>
    </source>
</evidence>
<dbReference type="EMBL" id="AUVB01000054">
    <property type="protein sequence ID" value="KGE03578.1"/>
    <property type="molecule type" value="Genomic_DNA"/>
</dbReference>
<name>A0A095VRA1_9GAMM</name>
<dbReference type="GO" id="GO:0008408">
    <property type="term" value="F:3'-5' exonuclease activity"/>
    <property type="evidence" value="ECO:0007669"/>
    <property type="project" value="InterPro"/>
</dbReference>
<dbReference type="InterPro" id="IPR050238">
    <property type="entry name" value="DNA_Rep/Repair_Clamp_Loader"/>
</dbReference>
<dbReference type="EC" id="2.7.7.7" evidence="1"/>
<keyword evidence="5" id="KW-1185">Reference proteome</keyword>
<reference evidence="4 5" key="1">
    <citation type="journal article" date="2014" name="Genome Announc.">
        <title>Genome Sequence of Gammaproteobacterial Pseudohaliea rubra Type Strain DSM 19751, Isolated from Coastal Seawater of the Mediterranean Sea.</title>
        <authorList>
            <person name="Spring S."/>
            <person name="Fiebig A."/>
            <person name="Riedel T."/>
            <person name="Goker M."/>
            <person name="Klenk H.P."/>
        </authorList>
    </citation>
    <scope>NUCLEOTIDE SEQUENCE [LARGE SCALE GENOMIC DNA]</scope>
    <source>
        <strain evidence="4 5">DSM 19751</strain>
    </source>
</reference>
<organism evidence="4 5">
    <name type="scientific">Pseudohaliea rubra DSM 19751</name>
    <dbReference type="NCBI Taxonomy" id="1265313"/>
    <lineage>
        <taxon>Bacteria</taxon>
        <taxon>Pseudomonadati</taxon>
        <taxon>Pseudomonadota</taxon>
        <taxon>Gammaproteobacteria</taxon>
        <taxon>Cellvibrionales</taxon>
        <taxon>Halieaceae</taxon>
        <taxon>Pseudohaliea</taxon>
    </lineage>
</organism>
<dbReference type="SUPFAM" id="SSF52540">
    <property type="entry name" value="P-loop containing nucleoside triphosphate hydrolases"/>
    <property type="match status" value="1"/>
</dbReference>
<dbReference type="PANTHER" id="PTHR11669:SF8">
    <property type="entry name" value="DNA POLYMERASE III SUBUNIT DELTA"/>
    <property type="match status" value="1"/>
</dbReference>
<dbReference type="Pfam" id="PF13177">
    <property type="entry name" value="DNA_pol3_delta2"/>
    <property type="match status" value="1"/>
</dbReference>
<dbReference type="InterPro" id="IPR004622">
    <property type="entry name" value="DNA_pol_HolB"/>
</dbReference>
<keyword evidence="4" id="KW-0808">Transferase</keyword>
<dbReference type="GO" id="GO:0006261">
    <property type="term" value="P:DNA-templated DNA replication"/>
    <property type="evidence" value="ECO:0007669"/>
    <property type="project" value="TreeGrafter"/>
</dbReference>
<dbReference type="Proteomes" id="UP000029640">
    <property type="component" value="Unassembled WGS sequence"/>
</dbReference>
<sequence length="338" mass="35487">MSDELETLSPVTPPLPWQHAAWERLLTSHRDGSLPHALLLAGLPGLGCERFAQALARYLLCEAPVEGMNCGHCKACRLSASGAHGDFLVLEPTGKGLVISVGQVREAIAFGTQTASLGRCKVLLIAPAERMNAAAANALLKTLEEPPAETYLLLVTGAESRLPATVRSRCQVLRFPVPVEAECLPWLAEGGDPETARQALALAARRPLRAAALLREGELAAASRQRAALEALLAGRTTAPAVEVALAELSLEGFLELLARGLQDAVRALEGPALRGPRGHGLLASLDEVLGAARAVAAGANPQPELVRTTLLGAVETRLGERGGNAKLRSVFSPVTRP</sequence>
<evidence type="ECO:0000256" key="1">
    <source>
        <dbReference type="ARBA" id="ARBA00012417"/>
    </source>
</evidence>
<dbReference type="eggNOG" id="COG0470">
    <property type="taxonomic scope" value="Bacteria"/>
</dbReference>
<dbReference type="STRING" id="1265313.HRUBRA_01957"/>
<protein>
    <recommendedName>
        <fullName evidence="1">DNA-directed DNA polymerase</fullName>
        <ecNumber evidence="1">2.7.7.7</ecNumber>
    </recommendedName>
</protein>